<dbReference type="Proteomes" id="UP000663864">
    <property type="component" value="Unassembled WGS sequence"/>
</dbReference>
<dbReference type="GO" id="GO:0004930">
    <property type="term" value="F:G protein-coupled receptor activity"/>
    <property type="evidence" value="ECO:0007669"/>
    <property type="project" value="InterPro"/>
</dbReference>
<evidence type="ECO:0000313" key="8">
    <source>
        <dbReference type="EMBL" id="CAF1276729.1"/>
    </source>
</evidence>
<feature type="transmembrane region" description="Helical" evidence="6">
    <location>
        <begin position="420"/>
        <end position="440"/>
    </location>
</feature>
<feature type="transmembrane region" description="Helical" evidence="6">
    <location>
        <begin position="467"/>
        <end position="491"/>
    </location>
</feature>
<comment type="caution">
    <text evidence="8">The sequence shown here is derived from an EMBL/GenBank/DDBJ whole genome shotgun (WGS) entry which is preliminary data.</text>
</comment>
<keyword evidence="3 6" id="KW-1133">Transmembrane helix</keyword>
<feature type="transmembrane region" description="Helical" evidence="6">
    <location>
        <begin position="384"/>
        <end position="408"/>
    </location>
</feature>
<dbReference type="InterPro" id="IPR000203">
    <property type="entry name" value="GPS"/>
</dbReference>
<evidence type="ECO:0000256" key="6">
    <source>
        <dbReference type="SAM" id="Phobius"/>
    </source>
</evidence>
<protein>
    <recommendedName>
        <fullName evidence="7">GAIN-B domain-containing protein</fullName>
    </recommendedName>
</protein>
<evidence type="ECO:0000256" key="4">
    <source>
        <dbReference type="ARBA" id="ARBA00023136"/>
    </source>
</evidence>
<dbReference type="PANTHER" id="PTHR45692">
    <property type="entry name" value="G_PROTEIN_RECEP_F2_4 DOMAIN-CONTAINING PROTEIN"/>
    <property type="match status" value="1"/>
</dbReference>
<proteinExistence type="predicted"/>
<evidence type="ECO:0000256" key="3">
    <source>
        <dbReference type="ARBA" id="ARBA00022989"/>
    </source>
</evidence>
<dbReference type="Pfam" id="PF01825">
    <property type="entry name" value="GPS"/>
    <property type="match status" value="1"/>
</dbReference>
<sequence length="642" mass="72547">MIWTNGTCVTREFAQTSAILTIYSNSSNDTEKADALAIYVTSISNSNVTSNSSNILTIAQIDQIVGNLTNDNYTVNTNDTIFIMTRPNLKPDGENKIGASFQKNIGGTTIYIDNKDNVTNSNLSAAGIITLESLNEVKSFNMIIIYDSTAFENADNSSNKTLSSSIIFATINGAYLNRTNITITLYFQVLKPPKPTEDVTYLCTFYDTNTLKWNEFGCTVPRYNRTFDRYECQCNHLTSFALIWLPKSLGSSQGIPRAIYNNQDKASIAFQIISIFCFILVVMHGIAIQFIKPQKFIKLKLLLPLISCIVTMILFIFYIALGLTVYSRFSQSNVTNGNFPNQGRSFQENSNEISLLETKLNSRVDSSSDNSSPSHIPCLPNEHALMFIVFFFIIFMFGVKTSFGYYNYRYYVQLNPPPSVRSLVITIGISFLIGIIYMAIAAGLNSNPSNEISEIYVGKLCWFNRRVIHYFLTIPICIFLLISIILIIWVTKRMIAHINRAEESTSEHTRKKYCLIVVLTSCVTQGLGWLFGPLILIADPKAGEVLGWFFVIFNGLEGVWIIILYIIARKEHMGEKMRARDYTDMQLTDMREETPEPERDDQNINRTAALLKSCKSDSPRNSFVDLSAINIYHRAYPDDNDQ</sequence>
<name>A0A815C0D5_9BILA</name>
<dbReference type="PROSITE" id="PS50221">
    <property type="entry name" value="GAIN_B"/>
    <property type="match status" value="1"/>
</dbReference>
<dbReference type="AlphaFoldDB" id="A0A815C0D5"/>
<dbReference type="PANTHER" id="PTHR45692:SF1">
    <property type="entry name" value="G-PROTEIN COUPLED RECEPTORS FAMILY 2 PROFILE 2 DOMAIN-CONTAINING PROTEIN"/>
    <property type="match status" value="1"/>
</dbReference>
<keyword evidence="4 6" id="KW-0472">Membrane</keyword>
<evidence type="ECO:0000256" key="2">
    <source>
        <dbReference type="ARBA" id="ARBA00022692"/>
    </source>
</evidence>
<feature type="transmembrane region" description="Helical" evidence="6">
    <location>
        <begin position="512"/>
        <end position="536"/>
    </location>
</feature>
<evidence type="ECO:0000256" key="1">
    <source>
        <dbReference type="ARBA" id="ARBA00004141"/>
    </source>
</evidence>
<feature type="transmembrane region" description="Helical" evidence="6">
    <location>
        <begin position="302"/>
        <end position="326"/>
    </location>
</feature>
<feature type="transmembrane region" description="Helical" evidence="6">
    <location>
        <begin position="548"/>
        <end position="568"/>
    </location>
</feature>
<feature type="domain" description="GAIN-B" evidence="7">
    <location>
        <begin position="80"/>
        <end position="250"/>
    </location>
</feature>
<dbReference type="EMBL" id="CAJNOT010002032">
    <property type="protein sequence ID" value="CAF1276729.1"/>
    <property type="molecule type" value="Genomic_DNA"/>
</dbReference>
<evidence type="ECO:0000256" key="5">
    <source>
        <dbReference type="ARBA" id="ARBA00023157"/>
    </source>
</evidence>
<feature type="transmembrane region" description="Helical" evidence="6">
    <location>
        <begin position="268"/>
        <end position="290"/>
    </location>
</feature>
<keyword evidence="2 6" id="KW-0812">Transmembrane</keyword>
<dbReference type="InterPro" id="IPR000832">
    <property type="entry name" value="GPCR_2_secretin-like"/>
</dbReference>
<gene>
    <name evidence="8" type="ORF">ZHD862_LOCUS26709</name>
</gene>
<accession>A0A815C0D5</accession>
<dbReference type="Gene3D" id="2.60.220.50">
    <property type="match status" value="1"/>
</dbReference>
<evidence type="ECO:0000313" key="9">
    <source>
        <dbReference type="Proteomes" id="UP000663864"/>
    </source>
</evidence>
<reference evidence="8" key="1">
    <citation type="submission" date="2021-02" db="EMBL/GenBank/DDBJ databases">
        <authorList>
            <person name="Nowell W R."/>
        </authorList>
    </citation>
    <scope>NUCLEOTIDE SEQUENCE</scope>
</reference>
<organism evidence="8 9">
    <name type="scientific">Rotaria sordida</name>
    <dbReference type="NCBI Taxonomy" id="392033"/>
    <lineage>
        <taxon>Eukaryota</taxon>
        <taxon>Metazoa</taxon>
        <taxon>Spiralia</taxon>
        <taxon>Gnathifera</taxon>
        <taxon>Rotifera</taxon>
        <taxon>Eurotatoria</taxon>
        <taxon>Bdelloidea</taxon>
        <taxon>Philodinida</taxon>
        <taxon>Philodinidae</taxon>
        <taxon>Rotaria</taxon>
    </lineage>
</organism>
<dbReference type="Pfam" id="PF00002">
    <property type="entry name" value="7tm_2"/>
    <property type="match status" value="1"/>
</dbReference>
<dbReference type="InterPro" id="IPR046338">
    <property type="entry name" value="GAIN_dom_sf"/>
</dbReference>
<dbReference type="Gene3D" id="1.20.1070.10">
    <property type="entry name" value="Rhodopsin 7-helix transmembrane proteins"/>
    <property type="match status" value="1"/>
</dbReference>
<comment type="subcellular location">
    <subcellularLocation>
        <location evidence="1">Membrane</location>
        <topology evidence="1">Multi-pass membrane protein</topology>
    </subcellularLocation>
</comment>
<dbReference type="GO" id="GO:0016020">
    <property type="term" value="C:membrane"/>
    <property type="evidence" value="ECO:0007669"/>
    <property type="project" value="UniProtKB-SubCell"/>
</dbReference>
<dbReference type="InterPro" id="IPR057244">
    <property type="entry name" value="GAIN_B"/>
</dbReference>
<evidence type="ECO:0000259" key="7">
    <source>
        <dbReference type="PROSITE" id="PS50221"/>
    </source>
</evidence>
<keyword evidence="5" id="KW-1015">Disulfide bond</keyword>